<protein>
    <submittedName>
        <fullName evidence="1">Uncharacterized protein</fullName>
    </submittedName>
</protein>
<dbReference type="Gramene" id="EOX94143">
    <property type="protein sequence ID" value="EOX94143"/>
    <property type="gene ID" value="TCM_003416"/>
</dbReference>
<name>A0A061DVW5_THECC</name>
<proteinExistence type="predicted"/>
<dbReference type="Proteomes" id="UP000026915">
    <property type="component" value="Chromosome 1"/>
</dbReference>
<reference evidence="1 2" key="1">
    <citation type="journal article" date="2013" name="Genome Biol.">
        <title>The genome sequence of the most widely cultivated cacao type and its use to identify candidate genes regulating pod color.</title>
        <authorList>
            <person name="Motamayor J.C."/>
            <person name="Mockaitis K."/>
            <person name="Schmutz J."/>
            <person name="Haiminen N."/>
            <person name="Iii D.L."/>
            <person name="Cornejo O."/>
            <person name="Findley S.D."/>
            <person name="Zheng P."/>
            <person name="Utro F."/>
            <person name="Royaert S."/>
            <person name="Saski C."/>
            <person name="Jenkins J."/>
            <person name="Podicheti R."/>
            <person name="Zhao M."/>
            <person name="Scheffler B.E."/>
            <person name="Stack J.C."/>
            <person name="Feltus F.A."/>
            <person name="Mustiga G.M."/>
            <person name="Amores F."/>
            <person name="Phillips W."/>
            <person name="Marelli J.P."/>
            <person name="May G.D."/>
            <person name="Shapiro H."/>
            <person name="Ma J."/>
            <person name="Bustamante C.D."/>
            <person name="Schnell R.J."/>
            <person name="Main D."/>
            <person name="Gilbert D."/>
            <person name="Parida L."/>
            <person name="Kuhn D.N."/>
        </authorList>
    </citation>
    <scope>NUCLEOTIDE SEQUENCE [LARGE SCALE GENOMIC DNA]</scope>
    <source>
        <strain evidence="2">cv. Matina 1-6</strain>
    </source>
</reference>
<sequence length="102" mass="12119">MDSHEEEVFSICVSGMAPKKRTHKSGSKTRFDHWKFVSTDAIERHMQFLVHKVLIQESGIDLNLELYSFVHKVITRWQWEKFCDQPEAAVLPRVYNILRQCR</sequence>
<dbReference type="AlphaFoldDB" id="A0A061DVW5"/>
<dbReference type="InParanoid" id="A0A061DVW5"/>
<dbReference type="EMBL" id="CM001879">
    <property type="protein sequence ID" value="EOX94143.1"/>
    <property type="molecule type" value="Genomic_DNA"/>
</dbReference>
<organism evidence="1 2">
    <name type="scientific">Theobroma cacao</name>
    <name type="common">Cacao</name>
    <name type="synonym">Cocoa</name>
    <dbReference type="NCBI Taxonomy" id="3641"/>
    <lineage>
        <taxon>Eukaryota</taxon>
        <taxon>Viridiplantae</taxon>
        <taxon>Streptophyta</taxon>
        <taxon>Embryophyta</taxon>
        <taxon>Tracheophyta</taxon>
        <taxon>Spermatophyta</taxon>
        <taxon>Magnoliopsida</taxon>
        <taxon>eudicotyledons</taxon>
        <taxon>Gunneridae</taxon>
        <taxon>Pentapetalae</taxon>
        <taxon>rosids</taxon>
        <taxon>malvids</taxon>
        <taxon>Malvales</taxon>
        <taxon>Malvaceae</taxon>
        <taxon>Byttnerioideae</taxon>
        <taxon>Theobroma</taxon>
    </lineage>
</organism>
<evidence type="ECO:0000313" key="1">
    <source>
        <dbReference type="EMBL" id="EOX94143.1"/>
    </source>
</evidence>
<dbReference type="HOGENOM" id="CLU_179630_0_0_1"/>
<gene>
    <name evidence="1" type="ORF">TCM_003416</name>
</gene>
<keyword evidence="2" id="KW-1185">Reference proteome</keyword>
<evidence type="ECO:0000313" key="2">
    <source>
        <dbReference type="Proteomes" id="UP000026915"/>
    </source>
</evidence>
<accession>A0A061DVW5</accession>